<evidence type="ECO:0000256" key="1">
    <source>
        <dbReference type="ARBA" id="ARBA00011046"/>
    </source>
</evidence>
<proteinExistence type="inferred from homology"/>
<dbReference type="SUPFAM" id="SSF46785">
    <property type="entry name" value="Winged helix' DNA-binding domain"/>
    <property type="match status" value="1"/>
</dbReference>
<dbReference type="PIRSF" id="PIRSF019455">
    <property type="entry name" value="CopR_AtkY"/>
    <property type="match status" value="1"/>
</dbReference>
<evidence type="ECO:0000313" key="6">
    <source>
        <dbReference type="Proteomes" id="UP000319004"/>
    </source>
</evidence>
<evidence type="ECO:0000256" key="2">
    <source>
        <dbReference type="ARBA" id="ARBA00023015"/>
    </source>
</evidence>
<dbReference type="AlphaFoldDB" id="A0A518HK02"/>
<keyword evidence="6" id="KW-1185">Reference proteome</keyword>
<keyword evidence="4" id="KW-0804">Transcription</keyword>
<name>A0A518HK02_9BACT</name>
<dbReference type="InterPro" id="IPR036390">
    <property type="entry name" value="WH_DNA-bd_sf"/>
</dbReference>
<evidence type="ECO:0000256" key="3">
    <source>
        <dbReference type="ARBA" id="ARBA00023125"/>
    </source>
</evidence>
<dbReference type="GO" id="GO:0003677">
    <property type="term" value="F:DNA binding"/>
    <property type="evidence" value="ECO:0007669"/>
    <property type="project" value="UniProtKB-KW"/>
</dbReference>
<accession>A0A518HK02</accession>
<sequence length="128" mass="15119">MDSAPTEREMEILKVLWEIQEGSVRDVHELLEPESGLHFNTIQTQLRIMDDKGLVEHRREGRTFVYRPQCTREDVSSRFIKQVYDGAVNELMLNMLRSEKLSDKELQELESMIAEARLKKSKKRKKRS</sequence>
<dbReference type="GO" id="GO:0045892">
    <property type="term" value="P:negative regulation of DNA-templated transcription"/>
    <property type="evidence" value="ECO:0007669"/>
    <property type="project" value="InterPro"/>
</dbReference>
<keyword evidence="3" id="KW-0238">DNA-binding</keyword>
<reference evidence="5 6" key="1">
    <citation type="submission" date="2019-03" db="EMBL/GenBank/DDBJ databases">
        <title>Deep-cultivation of Planctomycetes and their phenomic and genomic characterization uncovers novel biology.</title>
        <authorList>
            <person name="Wiegand S."/>
            <person name="Jogler M."/>
            <person name="Boedeker C."/>
            <person name="Pinto D."/>
            <person name="Vollmers J."/>
            <person name="Rivas-Marin E."/>
            <person name="Kohn T."/>
            <person name="Peeters S.H."/>
            <person name="Heuer A."/>
            <person name="Rast P."/>
            <person name="Oberbeckmann S."/>
            <person name="Bunk B."/>
            <person name="Jeske O."/>
            <person name="Meyerdierks A."/>
            <person name="Storesund J.E."/>
            <person name="Kallscheuer N."/>
            <person name="Luecker S."/>
            <person name="Lage O.M."/>
            <person name="Pohl T."/>
            <person name="Merkel B.J."/>
            <person name="Hornburger P."/>
            <person name="Mueller R.-W."/>
            <person name="Bruemmer F."/>
            <person name="Labrenz M."/>
            <person name="Spormann A.M."/>
            <person name="Op den Camp H."/>
            <person name="Overmann J."/>
            <person name="Amann R."/>
            <person name="Jetten M.S.M."/>
            <person name="Mascher T."/>
            <person name="Medema M.H."/>
            <person name="Devos D.P."/>
            <person name="Kaster A.-K."/>
            <person name="Ovreas L."/>
            <person name="Rohde M."/>
            <person name="Galperin M.Y."/>
            <person name="Jogler C."/>
        </authorList>
    </citation>
    <scope>NUCLEOTIDE SEQUENCE [LARGE SCALE GENOMIC DNA]</scope>
    <source>
        <strain evidence="5 6">Enr13</strain>
    </source>
</reference>
<keyword evidence="2" id="KW-0805">Transcription regulation</keyword>
<dbReference type="RefSeq" id="WP_145384919.1">
    <property type="nucleotide sequence ID" value="NZ_CP037423.1"/>
</dbReference>
<dbReference type="OrthoDB" id="276583at2"/>
<dbReference type="Proteomes" id="UP000319004">
    <property type="component" value="Chromosome"/>
</dbReference>
<dbReference type="Pfam" id="PF03965">
    <property type="entry name" value="Penicillinase_R"/>
    <property type="match status" value="1"/>
</dbReference>
<dbReference type="InterPro" id="IPR005650">
    <property type="entry name" value="BlaI_family"/>
</dbReference>
<protein>
    <submittedName>
        <fullName evidence="5">Penicillinase repressor</fullName>
    </submittedName>
</protein>
<dbReference type="KEGG" id="snep:Enr13x_09770"/>
<evidence type="ECO:0000256" key="4">
    <source>
        <dbReference type="ARBA" id="ARBA00023163"/>
    </source>
</evidence>
<organism evidence="5 6">
    <name type="scientific">Stieleria neptunia</name>
    <dbReference type="NCBI Taxonomy" id="2527979"/>
    <lineage>
        <taxon>Bacteria</taxon>
        <taxon>Pseudomonadati</taxon>
        <taxon>Planctomycetota</taxon>
        <taxon>Planctomycetia</taxon>
        <taxon>Pirellulales</taxon>
        <taxon>Pirellulaceae</taxon>
        <taxon>Stieleria</taxon>
    </lineage>
</organism>
<gene>
    <name evidence="5" type="primary">blaI_2</name>
    <name evidence="5" type="ORF">Enr13x_09770</name>
</gene>
<dbReference type="Gene3D" id="1.10.10.10">
    <property type="entry name" value="Winged helix-like DNA-binding domain superfamily/Winged helix DNA-binding domain"/>
    <property type="match status" value="1"/>
</dbReference>
<dbReference type="Gene3D" id="1.10.4040.10">
    <property type="entry name" value="Penicillinase repressor domain"/>
    <property type="match status" value="1"/>
</dbReference>
<dbReference type="InterPro" id="IPR036388">
    <property type="entry name" value="WH-like_DNA-bd_sf"/>
</dbReference>
<dbReference type="EMBL" id="CP037423">
    <property type="protein sequence ID" value="QDV41139.1"/>
    <property type="molecule type" value="Genomic_DNA"/>
</dbReference>
<evidence type="ECO:0000313" key="5">
    <source>
        <dbReference type="EMBL" id="QDV41139.1"/>
    </source>
</evidence>
<comment type="similarity">
    <text evidence="1">Belongs to the BlaI transcriptional regulatory family.</text>
</comment>